<keyword evidence="3" id="KW-0325">Glycoprotein</keyword>
<accession>A0A2U1LN89</accession>
<proteinExistence type="inferred from homology"/>
<evidence type="ECO:0000259" key="7">
    <source>
        <dbReference type="Pfam" id="PF01055"/>
    </source>
</evidence>
<dbReference type="PANTHER" id="PTHR22762:SF54">
    <property type="entry name" value="BCDNA.GH04962"/>
    <property type="match status" value="1"/>
</dbReference>
<dbReference type="GO" id="GO:0005975">
    <property type="term" value="P:carbohydrate metabolic process"/>
    <property type="evidence" value="ECO:0007669"/>
    <property type="project" value="InterPro"/>
</dbReference>
<evidence type="ECO:0000256" key="3">
    <source>
        <dbReference type="ARBA" id="ARBA00023180"/>
    </source>
</evidence>
<gene>
    <name evidence="8" type="ORF">CTI12_AA472330</name>
</gene>
<dbReference type="PANTHER" id="PTHR22762">
    <property type="entry name" value="ALPHA-GLUCOSIDASE"/>
    <property type="match status" value="1"/>
</dbReference>
<comment type="similarity">
    <text evidence="5">Belongs to the glycosyl hydrolase 31 family.</text>
</comment>
<evidence type="ECO:0000256" key="1">
    <source>
        <dbReference type="ARBA" id="ARBA00022729"/>
    </source>
</evidence>
<feature type="region of interest" description="Disordered" evidence="6">
    <location>
        <begin position="15"/>
        <end position="49"/>
    </location>
</feature>
<dbReference type="AlphaFoldDB" id="A0A2U1LN89"/>
<keyword evidence="9" id="KW-1185">Reference proteome</keyword>
<evidence type="ECO:0000313" key="9">
    <source>
        <dbReference type="Proteomes" id="UP000245207"/>
    </source>
</evidence>
<dbReference type="Proteomes" id="UP000245207">
    <property type="component" value="Unassembled WGS sequence"/>
</dbReference>
<dbReference type="GO" id="GO:0090599">
    <property type="term" value="F:alpha-glucosidase activity"/>
    <property type="evidence" value="ECO:0007669"/>
    <property type="project" value="TreeGrafter"/>
</dbReference>
<sequence length="270" mass="30019">MHKVVVESTDVTCVGSGNTNPMAATTSTNDKIANDGSVKSNEHVGTESVPKVDSPISFANIINATRMVPKVNFRALINENRVDNHYTMLPMAAMKKFLGWMHAIPLRVMASWVLPLSVIGCWHGAKHSKTHQVQRITKPWQSPIAVGSSETWNGLAYSNHVTMSRDALHYGNVKHRELHNAYGYYFHMATSDGLLKRGGVNDKPFVLSRAFFPRTQRLQLMMAAFEIEYHEGLTVADVEASSHVNKLLSAIFPHVNAIIANIQQAFLQEI</sequence>
<evidence type="ECO:0000256" key="5">
    <source>
        <dbReference type="RuleBase" id="RU361185"/>
    </source>
</evidence>
<name>A0A2U1LN89_ARTAN</name>
<organism evidence="8 9">
    <name type="scientific">Artemisia annua</name>
    <name type="common">Sweet wormwood</name>
    <dbReference type="NCBI Taxonomy" id="35608"/>
    <lineage>
        <taxon>Eukaryota</taxon>
        <taxon>Viridiplantae</taxon>
        <taxon>Streptophyta</taxon>
        <taxon>Embryophyta</taxon>
        <taxon>Tracheophyta</taxon>
        <taxon>Spermatophyta</taxon>
        <taxon>Magnoliopsida</taxon>
        <taxon>eudicotyledons</taxon>
        <taxon>Gunneridae</taxon>
        <taxon>Pentapetalae</taxon>
        <taxon>asterids</taxon>
        <taxon>campanulids</taxon>
        <taxon>Asterales</taxon>
        <taxon>Asteraceae</taxon>
        <taxon>Asteroideae</taxon>
        <taxon>Anthemideae</taxon>
        <taxon>Artemisiinae</taxon>
        <taxon>Artemisia</taxon>
    </lineage>
</organism>
<dbReference type="InterPro" id="IPR000322">
    <property type="entry name" value="Glyco_hydro_31_TIM"/>
</dbReference>
<evidence type="ECO:0000313" key="8">
    <source>
        <dbReference type="EMBL" id="PWA50467.1"/>
    </source>
</evidence>
<dbReference type="OrthoDB" id="929597at2759"/>
<dbReference type="Gene3D" id="3.20.20.80">
    <property type="entry name" value="Glycosidases"/>
    <property type="match status" value="1"/>
</dbReference>
<dbReference type="STRING" id="35608.A0A2U1LN89"/>
<dbReference type="EMBL" id="PKPP01008522">
    <property type="protein sequence ID" value="PWA50467.1"/>
    <property type="molecule type" value="Genomic_DNA"/>
</dbReference>
<keyword evidence="4 5" id="KW-0326">Glycosidase</keyword>
<protein>
    <submittedName>
        <fullName evidence="8">Glycosyl hydrolases family 31 protein</fullName>
    </submittedName>
</protein>
<evidence type="ECO:0000256" key="6">
    <source>
        <dbReference type="SAM" id="MobiDB-lite"/>
    </source>
</evidence>
<keyword evidence="1" id="KW-0732">Signal</keyword>
<dbReference type="GO" id="GO:0006491">
    <property type="term" value="P:N-glycan processing"/>
    <property type="evidence" value="ECO:0007669"/>
    <property type="project" value="TreeGrafter"/>
</dbReference>
<feature type="domain" description="Glycoside hydrolase family 31 TIM barrel" evidence="7">
    <location>
        <begin position="160"/>
        <end position="219"/>
    </location>
</feature>
<dbReference type="Pfam" id="PF01055">
    <property type="entry name" value="Glyco_hydro_31_2nd"/>
    <property type="match status" value="1"/>
</dbReference>
<evidence type="ECO:0000256" key="2">
    <source>
        <dbReference type="ARBA" id="ARBA00022801"/>
    </source>
</evidence>
<comment type="caution">
    <text evidence="8">The sequence shown here is derived from an EMBL/GenBank/DDBJ whole genome shotgun (WGS) entry which is preliminary data.</text>
</comment>
<reference evidence="8 9" key="1">
    <citation type="journal article" date="2018" name="Mol. Plant">
        <title>The genome of Artemisia annua provides insight into the evolution of Asteraceae family and artemisinin biosynthesis.</title>
        <authorList>
            <person name="Shen Q."/>
            <person name="Zhang L."/>
            <person name="Liao Z."/>
            <person name="Wang S."/>
            <person name="Yan T."/>
            <person name="Shi P."/>
            <person name="Liu M."/>
            <person name="Fu X."/>
            <person name="Pan Q."/>
            <person name="Wang Y."/>
            <person name="Lv Z."/>
            <person name="Lu X."/>
            <person name="Zhang F."/>
            <person name="Jiang W."/>
            <person name="Ma Y."/>
            <person name="Chen M."/>
            <person name="Hao X."/>
            <person name="Li L."/>
            <person name="Tang Y."/>
            <person name="Lv G."/>
            <person name="Zhou Y."/>
            <person name="Sun X."/>
            <person name="Brodelius P.E."/>
            <person name="Rose J.K.C."/>
            <person name="Tang K."/>
        </authorList>
    </citation>
    <scope>NUCLEOTIDE SEQUENCE [LARGE SCALE GENOMIC DNA]</scope>
    <source>
        <strain evidence="9">cv. Huhao1</strain>
        <tissue evidence="8">Leaf</tissue>
    </source>
</reference>
<evidence type="ECO:0000256" key="4">
    <source>
        <dbReference type="ARBA" id="ARBA00023295"/>
    </source>
</evidence>
<keyword evidence="2 5" id="KW-0378">Hydrolase</keyword>
<feature type="compositionally biased region" description="Polar residues" evidence="6">
    <location>
        <begin position="15"/>
        <end position="31"/>
    </location>
</feature>